<sequence length="61" mass="6651">MPVEQQRKGATRVADIPDDILHRLSRGELPGANLTEILAIDQAVLLRSVFSRTVAGFPPGR</sequence>
<dbReference type="AlphaFoldDB" id="A0A485AMH5"/>
<dbReference type="EMBL" id="CAADJE010000016">
    <property type="protein sequence ID" value="VFS60308.1"/>
    <property type="molecule type" value="Genomic_DNA"/>
</dbReference>
<name>A0A485AMH5_RAOPL</name>
<dbReference type="Proteomes" id="UP000345637">
    <property type="component" value="Unassembled WGS sequence"/>
</dbReference>
<accession>A0A485AMH5</accession>
<evidence type="ECO:0000313" key="2">
    <source>
        <dbReference type="Proteomes" id="UP000345637"/>
    </source>
</evidence>
<reference evidence="1 2" key="1">
    <citation type="submission" date="2019-03" db="EMBL/GenBank/DDBJ databases">
        <authorList>
            <consortium name="Pathogen Informatics"/>
        </authorList>
    </citation>
    <scope>NUCLEOTIDE SEQUENCE [LARGE SCALE GENOMIC DNA]</scope>
    <source>
        <strain evidence="1 2">NCTC12998</strain>
    </source>
</reference>
<evidence type="ECO:0000313" key="1">
    <source>
        <dbReference type="EMBL" id="VFS60308.1"/>
    </source>
</evidence>
<protein>
    <submittedName>
        <fullName evidence="1">Uncharacterized protein</fullName>
    </submittedName>
</protein>
<organism evidence="1 2">
    <name type="scientific">Raoultella planticola</name>
    <name type="common">Klebsiella planticola</name>
    <dbReference type="NCBI Taxonomy" id="575"/>
    <lineage>
        <taxon>Bacteria</taxon>
        <taxon>Pseudomonadati</taxon>
        <taxon>Pseudomonadota</taxon>
        <taxon>Gammaproteobacteria</taxon>
        <taxon>Enterobacterales</taxon>
        <taxon>Enterobacteriaceae</taxon>
        <taxon>Klebsiella/Raoultella group</taxon>
        <taxon>Raoultella</taxon>
    </lineage>
</organism>
<gene>
    <name evidence="1" type="ORF">NCTC12998_01275</name>
</gene>
<proteinExistence type="predicted"/>